<organism evidence="2 3">
    <name type="scientific">Liparis tanakae</name>
    <name type="common">Tanaka's snailfish</name>
    <dbReference type="NCBI Taxonomy" id="230148"/>
    <lineage>
        <taxon>Eukaryota</taxon>
        <taxon>Metazoa</taxon>
        <taxon>Chordata</taxon>
        <taxon>Craniata</taxon>
        <taxon>Vertebrata</taxon>
        <taxon>Euteleostomi</taxon>
        <taxon>Actinopterygii</taxon>
        <taxon>Neopterygii</taxon>
        <taxon>Teleostei</taxon>
        <taxon>Neoteleostei</taxon>
        <taxon>Acanthomorphata</taxon>
        <taxon>Eupercaria</taxon>
        <taxon>Perciformes</taxon>
        <taxon>Cottioidei</taxon>
        <taxon>Cottales</taxon>
        <taxon>Liparidae</taxon>
        <taxon>Liparis</taxon>
    </lineage>
</organism>
<feature type="region of interest" description="Disordered" evidence="1">
    <location>
        <begin position="99"/>
        <end position="119"/>
    </location>
</feature>
<feature type="compositionally biased region" description="Basic and acidic residues" evidence="1">
    <location>
        <begin position="18"/>
        <end position="42"/>
    </location>
</feature>
<name>A0A4Z2EYA5_9TELE</name>
<dbReference type="AlphaFoldDB" id="A0A4Z2EYA5"/>
<gene>
    <name evidence="2" type="ORF">EYF80_056268</name>
</gene>
<dbReference type="EMBL" id="SRLO01002199">
    <property type="protein sequence ID" value="TNN33571.1"/>
    <property type="molecule type" value="Genomic_DNA"/>
</dbReference>
<evidence type="ECO:0000256" key="1">
    <source>
        <dbReference type="SAM" id="MobiDB-lite"/>
    </source>
</evidence>
<comment type="caution">
    <text evidence="2">The sequence shown here is derived from an EMBL/GenBank/DDBJ whole genome shotgun (WGS) entry which is preliminary data.</text>
</comment>
<evidence type="ECO:0000313" key="2">
    <source>
        <dbReference type="EMBL" id="TNN33571.1"/>
    </source>
</evidence>
<dbReference type="Proteomes" id="UP000314294">
    <property type="component" value="Unassembled WGS sequence"/>
</dbReference>
<feature type="compositionally biased region" description="Polar residues" evidence="1">
    <location>
        <begin position="190"/>
        <end position="199"/>
    </location>
</feature>
<evidence type="ECO:0000313" key="3">
    <source>
        <dbReference type="Proteomes" id="UP000314294"/>
    </source>
</evidence>
<reference evidence="2 3" key="1">
    <citation type="submission" date="2019-03" db="EMBL/GenBank/DDBJ databases">
        <title>First draft genome of Liparis tanakae, snailfish: a comprehensive survey of snailfish specific genes.</title>
        <authorList>
            <person name="Kim W."/>
            <person name="Song I."/>
            <person name="Jeong J.-H."/>
            <person name="Kim D."/>
            <person name="Kim S."/>
            <person name="Ryu S."/>
            <person name="Song J.Y."/>
            <person name="Lee S.K."/>
        </authorList>
    </citation>
    <scope>NUCLEOTIDE SEQUENCE [LARGE SCALE GENOMIC DNA]</scope>
    <source>
        <tissue evidence="2">Muscle</tissue>
    </source>
</reference>
<proteinExistence type="predicted"/>
<accession>A0A4Z2EYA5</accession>
<protein>
    <submittedName>
        <fullName evidence="2">Uncharacterized protein</fullName>
    </submittedName>
</protein>
<sequence>MSCHGILGVVYLSMKSAQRGEGRNNKNGRDAEKMGGKEHGGVREFGSGGGGGRIKGSLSPVLSTLLTLSACCSVCLCRCRYRLKRALRLRPIPFSLGRSAESPGGVPRPLLSETPSTKVTPLPDGALAAPAWESGGKSGRLVILEAAVLIERVPTCSRATERVTLPTSVSRCSRSSQRPYARSIPPTKATDWSTTTIFS</sequence>
<feature type="region of interest" description="Disordered" evidence="1">
    <location>
        <begin position="18"/>
        <end position="48"/>
    </location>
</feature>
<keyword evidence="3" id="KW-1185">Reference proteome</keyword>
<feature type="region of interest" description="Disordered" evidence="1">
    <location>
        <begin position="176"/>
        <end position="199"/>
    </location>
</feature>